<dbReference type="HOGENOM" id="CLU_526991_0_0_1"/>
<dbReference type="eggNOG" id="ENOG502QWIY">
    <property type="taxonomic scope" value="Eukaryota"/>
</dbReference>
<evidence type="ECO:0000313" key="4">
    <source>
        <dbReference type="Proteomes" id="UP000009328"/>
    </source>
</evidence>
<feature type="region of interest" description="Disordered" evidence="1">
    <location>
        <begin position="480"/>
        <end position="519"/>
    </location>
</feature>
<dbReference type="GO" id="GO:0005886">
    <property type="term" value="C:plasma membrane"/>
    <property type="evidence" value="ECO:0007669"/>
    <property type="project" value="TreeGrafter"/>
</dbReference>
<dbReference type="AlphaFoldDB" id="K0L026"/>
<sequence length="519" mass="59266">MGSGTADIILELNNTNDYKYKPLDVIRGRVSLKVHKEIRVKDITVKFAGISKSKVQVNEKRATNGNTKNRKVTKSESHTVAYDECTIFPPPNVRKVSNNKEFTLTPGEYVYDFAFKIPLVNICAYTAGTGERGIGHSNTILPPSTFIEGIADIDYEVRVTVRRASWLKLNLQEYQRTWVTNFDPIIEEIIPDKRPFVLKNSIVFSDKIHKRIALTEKPTGPKSYEIPVKESPHKTSSSFIKSLIGIKQSKPRFAQEYDVPFVLEVRFSSPILKIPEPPDLRVFLTSRYGPERYRGIDNETSGLGQFILNDFVIYLIGTYSVTAEGWTTQEEREYKLIHLRDVSIKLDLANLEPIPFYETRVDLNPFQLEVPISLSYMGLVPTFNPTFETCNIKLDYKLNIRAKFKEEKKSWLSKEVEFLTPVTVITGVPAPQEYIQIKQISPRLAKKVLKTYPPEAFRQPDDFTPLYDGTTAAPVSLNVEETETLQQDEKQKLTHDNYSKAQQPEESLPNYGSATKEKH</sequence>
<protein>
    <recommendedName>
        <fullName evidence="2">Arrestin-like N-terminal domain-containing protein</fullName>
    </recommendedName>
</protein>
<dbReference type="PANTHER" id="PTHR11188:SF17">
    <property type="entry name" value="FI21816P1"/>
    <property type="match status" value="1"/>
</dbReference>
<dbReference type="FunCoup" id="K0L026">
    <property type="interactions" value="48"/>
</dbReference>
<dbReference type="InParanoid" id="K0L026"/>
<dbReference type="InterPro" id="IPR014752">
    <property type="entry name" value="Arrestin-like_C"/>
</dbReference>
<dbReference type="Pfam" id="PF00339">
    <property type="entry name" value="Arrestin_N"/>
    <property type="match status" value="1"/>
</dbReference>
<dbReference type="Proteomes" id="UP000009328">
    <property type="component" value="Unassembled WGS sequence"/>
</dbReference>
<dbReference type="GO" id="GO:0070086">
    <property type="term" value="P:ubiquitin-dependent endocytosis"/>
    <property type="evidence" value="ECO:0007669"/>
    <property type="project" value="TreeGrafter"/>
</dbReference>
<evidence type="ECO:0000256" key="1">
    <source>
        <dbReference type="SAM" id="MobiDB-lite"/>
    </source>
</evidence>
<dbReference type="SUPFAM" id="SSF81296">
    <property type="entry name" value="E set domains"/>
    <property type="match status" value="1"/>
</dbReference>
<dbReference type="CDD" id="cd22952">
    <property type="entry name" value="ART10-like"/>
    <property type="match status" value="1"/>
</dbReference>
<gene>
    <name evidence="3" type="ORF">BN7_6571</name>
</gene>
<proteinExistence type="predicted"/>
<dbReference type="STRING" id="1206466.K0L026"/>
<reference evidence="3 4" key="1">
    <citation type="journal article" date="2012" name="Eukaryot. Cell">
        <title>Draft genome sequence of Wickerhamomyces ciferrii NRRL Y-1031 F-60-10.</title>
        <authorList>
            <person name="Schneider J."/>
            <person name="Andrea H."/>
            <person name="Blom J."/>
            <person name="Jaenicke S."/>
            <person name="Ruckert C."/>
            <person name="Schorsch C."/>
            <person name="Szczepanowski R."/>
            <person name="Farwick M."/>
            <person name="Goesmann A."/>
            <person name="Puhler A."/>
            <person name="Schaffer S."/>
            <person name="Tauch A."/>
            <person name="Kohler T."/>
            <person name="Brinkrolf K."/>
        </authorList>
    </citation>
    <scope>NUCLEOTIDE SEQUENCE [LARGE SCALE GENOMIC DNA]</scope>
    <source>
        <strain evidence="4">ATCC 14091 / BCRC 22168 / CBS 111 / JCM 3599 / NBRC 0793 / NRRL Y-1031 F-60-10</strain>
    </source>
</reference>
<name>K0L026_WICCF</name>
<accession>K0L026</accession>
<feature type="domain" description="Arrestin-like N-terminal" evidence="2">
    <location>
        <begin position="15"/>
        <end position="169"/>
    </location>
</feature>
<feature type="compositionally biased region" description="Polar residues" evidence="1">
    <location>
        <begin position="499"/>
        <end position="513"/>
    </location>
</feature>
<dbReference type="GO" id="GO:0030674">
    <property type="term" value="F:protein-macromolecule adaptor activity"/>
    <property type="evidence" value="ECO:0007669"/>
    <property type="project" value="TreeGrafter"/>
</dbReference>
<keyword evidence="4" id="KW-1185">Reference proteome</keyword>
<dbReference type="GO" id="GO:0005829">
    <property type="term" value="C:cytosol"/>
    <property type="evidence" value="ECO:0007669"/>
    <property type="project" value="TreeGrafter"/>
</dbReference>
<dbReference type="InterPro" id="IPR050357">
    <property type="entry name" value="Arrestin_domain-protein"/>
</dbReference>
<dbReference type="EMBL" id="CAIF01000291">
    <property type="protein sequence ID" value="CCH46964.1"/>
    <property type="molecule type" value="Genomic_DNA"/>
</dbReference>
<feature type="compositionally biased region" description="Basic and acidic residues" evidence="1">
    <location>
        <begin position="487"/>
        <end position="498"/>
    </location>
</feature>
<organism evidence="3 4">
    <name type="scientific">Wickerhamomyces ciferrii (strain ATCC 14091 / BCRC 22168 / CBS 111 / JCM 3599 / NBRC 0793 / NRRL Y-1031 F-60-10)</name>
    <name type="common">Yeast</name>
    <name type="synonym">Pichia ciferrii</name>
    <dbReference type="NCBI Taxonomy" id="1206466"/>
    <lineage>
        <taxon>Eukaryota</taxon>
        <taxon>Fungi</taxon>
        <taxon>Dikarya</taxon>
        <taxon>Ascomycota</taxon>
        <taxon>Saccharomycotina</taxon>
        <taxon>Saccharomycetes</taxon>
        <taxon>Phaffomycetales</taxon>
        <taxon>Wickerhamomycetaceae</taxon>
        <taxon>Wickerhamomyces</taxon>
    </lineage>
</organism>
<dbReference type="GO" id="GO:0031625">
    <property type="term" value="F:ubiquitin protein ligase binding"/>
    <property type="evidence" value="ECO:0007669"/>
    <property type="project" value="TreeGrafter"/>
</dbReference>
<evidence type="ECO:0000313" key="3">
    <source>
        <dbReference type="EMBL" id="CCH46964.1"/>
    </source>
</evidence>
<dbReference type="Gene3D" id="2.60.40.640">
    <property type="match status" value="1"/>
</dbReference>
<dbReference type="InterPro" id="IPR014756">
    <property type="entry name" value="Ig_E-set"/>
</dbReference>
<dbReference type="InterPro" id="IPR011021">
    <property type="entry name" value="Arrestin-like_N"/>
</dbReference>
<evidence type="ECO:0000259" key="2">
    <source>
        <dbReference type="Pfam" id="PF00339"/>
    </source>
</evidence>
<comment type="caution">
    <text evidence="3">The sequence shown here is derived from an EMBL/GenBank/DDBJ whole genome shotgun (WGS) entry which is preliminary data.</text>
</comment>
<dbReference type="PANTHER" id="PTHR11188">
    <property type="entry name" value="ARRESTIN DOMAIN CONTAINING PROTEIN"/>
    <property type="match status" value="1"/>
</dbReference>